<reference evidence="1 2" key="1">
    <citation type="submission" date="2021-01" db="EMBL/GenBank/DDBJ databases">
        <title>Piscinibacter sp. Jin2 Genome sequencing and assembly.</title>
        <authorList>
            <person name="Kim I."/>
        </authorList>
    </citation>
    <scope>NUCLEOTIDE SEQUENCE [LARGE SCALE GENOMIC DNA]</scope>
    <source>
        <strain evidence="1 2">Jin2</strain>
    </source>
</reference>
<evidence type="ECO:0000313" key="2">
    <source>
        <dbReference type="Proteomes" id="UP000643207"/>
    </source>
</evidence>
<keyword evidence="2" id="KW-1185">Reference proteome</keyword>
<dbReference type="AlphaFoldDB" id="A0A9X1BNN1"/>
<comment type="caution">
    <text evidence="1">The sequence shown here is derived from an EMBL/GenBank/DDBJ whole genome shotgun (WGS) entry which is preliminary data.</text>
</comment>
<proteinExistence type="predicted"/>
<dbReference type="RefSeq" id="WP_201826064.1">
    <property type="nucleotide sequence ID" value="NZ_JAERRA010000001.1"/>
</dbReference>
<dbReference type="Proteomes" id="UP000643207">
    <property type="component" value="Unassembled WGS sequence"/>
</dbReference>
<protein>
    <submittedName>
        <fullName evidence="1">Uncharacterized protein</fullName>
    </submittedName>
</protein>
<sequence>MSNKLKLARVLFSLPHHGVKPGDILEATADLIEQLAKDGSIDPHRDAVDYARTQGATTVRSAIELAAAARAKRADDLRVQIAEAQALLDKPEQDEPTRTALQRRLADLHAELAELS</sequence>
<dbReference type="EMBL" id="JAERRA010000001">
    <property type="protein sequence ID" value="MBL0720197.1"/>
    <property type="molecule type" value="Genomic_DNA"/>
</dbReference>
<evidence type="ECO:0000313" key="1">
    <source>
        <dbReference type="EMBL" id="MBL0720197.1"/>
    </source>
</evidence>
<name>A0A9X1BNN1_9BURK</name>
<organism evidence="1 2">
    <name type="scientific">Aquariibacter lacus</name>
    <dbReference type="NCBI Taxonomy" id="2801332"/>
    <lineage>
        <taxon>Bacteria</taxon>
        <taxon>Pseudomonadati</taxon>
        <taxon>Pseudomonadota</taxon>
        <taxon>Betaproteobacteria</taxon>
        <taxon>Burkholderiales</taxon>
        <taxon>Sphaerotilaceae</taxon>
        <taxon>Aquariibacter</taxon>
    </lineage>
</organism>
<accession>A0A9X1BNN1</accession>
<gene>
    <name evidence="1" type="ORF">JI742_09875</name>
</gene>